<evidence type="ECO:0000313" key="3">
    <source>
        <dbReference type="Proteomes" id="UP001500954"/>
    </source>
</evidence>
<evidence type="ECO:0000259" key="1">
    <source>
        <dbReference type="PROSITE" id="PS51352"/>
    </source>
</evidence>
<dbReference type="Gene3D" id="3.40.30.10">
    <property type="entry name" value="Glutaredoxin"/>
    <property type="match status" value="1"/>
</dbReference>
<dbReference type="EMBL" id="BAABCY010000016">
    <property type="protein sequence ID" value="GAA3557389.1"/>
    <property type="molecule type" value="Genomic_DNA"/>
</dbReference>
<gene>
    <name evidence="2" type="ORF">GCM10022395_05900</name>
</gene>
<protein>
    <recommendedName>
        <fullName evidence="1">Thioredoxin domain-containing protein</fullName>
    </recommendedName>
</protein>
<comment type="caution">
    <text evidence="2">The sequence shown here is derived from an EMBL/GenBank/DDBJ whole genome shotgun (WGS) entry which is preliminary data.</text>
</comment>
<organism evidence="2 3">
    <name type="scientific">Snuella lapsa</name>
    <dbReference type="NCBI Taxonomy" id="870481"/>
    <lineage>
        <taxon>Bacteria</taxon>
        <taxon>Pseudomonadati</taxon>
        <taxon>Bacteroidota</taxon>
        <taxon>Flavobacteriia</taxon>
        <taxon>Flavobacteriales</taxon>
        <taxon>Flavobacteriaceae</taxon>
        <taxon>Snuella</taxon>
    </lineage>
</organism>
<sequence length="187" mass="21658">MVKELKMRRYVVIGLIVLLTACVNKRGKVQLASNMLTVLEKSKPNLDSVKLDVFDFKGLKPLLHKQDDVTYVINFWATWCRPCVKELPYFEKLNTEYAGKNVKVILVSLDFPHLYESKLKPFILNHKIKSKVVALDDADMNSWIPQVNEAWSGAIPATVIYRNGKRKFFEQSFTYEELENEVALFLK</sequence>
<dbReference type="PROSITE" id="PS51352">
    <property type="entry name" value="THIOREDOXIN_2"/>
    <property type="match status" value="1"/>
</dbReference>
<feature type="domain" description="Thioredoxin" evidence="1">
    <location>
        <begin position="37"/>
        <end position="187"/>
    </location>
</feature>
<keyword evidence="3" id="KW-1185">Reference proteome</keyword>
<evidence type="ECO:0000313" key="2">
    <source>
        <dbReference type="EMBL" id="GAA3557389.1"/>
    </source>
</evidence>
<dbReference type="InterPro" id="IPR036249">
    <property type="entry name" value="Thioredoxin-like_sf"/>
</dbReference>
<dbReference type="CDD" id="cd02966">
    <property type="entry name" value="TlpA_like_family"/>
    <property type="match status" value="1"/>
</dbReference>
<dbReference type="PANTHER" id="PTHR42852">
    <property type="entry name" value="THIOL:DISULFIDE INTERCHANGE PROTEIN DSBE"/>
    <property type="match status" value="1"/>
</dbReference>
<dbReference type="PROSITE" id="PS51257">
    <property type="entry name" value="PROKAR_LIPOPROTEIN"/>
    <property type="match status" value="1"/>
</dbReference>
<name>A0ABP6WY95_9FLAO</name>
<accession>A0ABP6WY95</accession>
<dbReference type="InterPro" id="IPR000866">
    <property type="entry name" value="AhpC/TSA"/>
</dbReference>
<dbReference type="InterPro" id="IPR050553">
    <property type="entry name" value="Thioredoxin_ResA/DsbE_sf"/>
</dbReference>
<dbReference type="PANTHER" id="PTHR42852:SF13">
    <property type="entry name" value="PROTEIN DIPZ"/>
    <property type="match status" value="1"/>
</dbReference>
<dbReference type="SUPFAM" id="SSF52833">
    <property type="entry name" value="Thioredoxin-like"/>
    <property type="match status" value="1"/>
</dbReference>
<proteinExistence type="predicted"/>
<dbReference type="InterPro" id="IPR013766">
    <property type="entry name" value="Thioredoxin_domain"/>
</dbReference>
<dbReference type="Proteomes" id="UP001500954">
    <property type="component" value="Unassembled WGS sequence"/>
</dbReference>
<dbReference type="Pfam" id="PF00578">
    <property type="entry name" value="AhpC-TSA"/>
    <property type="match status" value="1"/>
</dbReference>
<reference evidence="3" key="1">
    <citation type="journal article" date="2019" name="Int. J. Syst. Evol. Microbiol.">
        <title>The Global Catalogue of Microorganisms (GCM) 10K type strain sequencing project: providing services to taxonomists for standard genome sequencing and annotation.</title>
        <authorList>
            <consortium name="The Broad Institute Genomics Platform"/>
            <consortium name="The Broad Institute Genome Sequencing Center for Infectious Disease"/>
            <person name="Wu L."/>
            <person name="Ma J."/>
        </authorList>
    </citation>
    <scope>NUCLEOTIDE SEQUENCE [LARGE SCALE GENOMIC DNA]</scope>
    <source>
        <strain evidence="3">JCM 17111</strain>
    </source>
</reference>